<evidence type="ECO:0000313" key="2">
    <source>
        <dbReference type="Proteomes" id="UP001162992"/>
    </source>
</evidence>
<keyword evidence="2" id="KW-1185">Reference proteome</keyword>
<comment type="caution">
    <text evidence="1">The sequence shown here is derived from an EMBL/GenBank/DDBJ whole genome shotgun (WGS) entry which is preliminary data.</text>
</comment>
<gene>
    <name evidence="1" type="ORF">O6H91_02G043300</name>
</gene>
<dbReference type="EMBL" id="CM055093">
    <property type="protein sequence ID" value="KAJ7564988.1"/>
    <property type="molecule type" value="Genomic_DNA"/>
</dbReference>
<evidence type="ECO:0000313" key="1">
    <source>
        <dbReference type="EMBL" id="KAJ7564988.1"/>
    </source>
</evidence>
<accession>A0ACC2EEJ7</accession>
<protein>
    <submittedName>
        <fullName evidence="1">Uncharacterized protein</fullName>
    </submittedName>
</protein>
<dbReference type="Proteomes" id="UP001162992">
    <property type="component" value="Chromosome 2"/>
</dbReference>
<sequence>MKFLEYTPFIRINGFLNNVNLGDRRIAGLLEAYSCKLAGMDKKLSRSIEQEVLESLELSPGGISTSPVGPLCSLASRRTLIYLILTLSHMYPDYDFSMLQAHHFSKESGLSAVKQIMDYHLLEASKIWEMEFGADISLADSIFNAIDEVAGLNDCDIYSFLPDQEVDPFAERGSIWAFNYFFYNKKLKRVVLFSCRCFSKLAMDDSSIDDVTSDEDVDFLNGMDMED</sequence>
<organism evidence="1 2">
    <name type="scientific">Diphasiastrum complanatum</name>
    <name type="common">Issler's clubmoss</name>
    <name type="synonym">Lycopodium complanatum</name>
    <dbReference type="NCBI Taxonomy" id="34168"/>
    <lineage>
        <taxon>Eukaryota</taxon>
        <taxon>Viridiplantae</taxon>
        <taxon>Streptophyta</taxon>
        <taxon>Embryophyta</taxon>
        <taxon>Tracheophyta</taxon>
        <taxon>Lycopodiopsida</taxon>
        <taxon>Lycopodiales</taxon>
        <taxon>Lycopodiaceae</taxon>
        <taxon>Lycopodioideae</taxon>
        <taxon>Diphasiastrum</taxon>
    </lineage>
</organism>
<name>A0ACC2EEJ7_DIPCM</name>
<proteinExistence type="predicted"/>
<reference evidence="2" key="1">
    <citation type="journal article" date="2024" name="Proc. Natl. Acad. Sci. U.S.A.">
        <title>Extraordinary preservation of gene collinearity over three hundred million years revealed in homosporous lycophytes.</title>
        <authorList>
            <person name="Li C."/>
            <person name="Wickell D."/>
            <person name="Kuo L.Y."/>
            <person name="Chen X."/>
            <person name="Nie B."/>
            <person name="Liao X."/>
            <person name="Peng D."/>
            <person name="Ji J."/>
            <person name="Jenkins J."/>
            <person name="Williams M."/>
            <person name="Shu S."/>
            <person name="Plott C."/>
            <person name="Barry K."/>
            <person name="Rajasekar S."/>
            <person name="Grimwood J."/>
            <person name="Han X."/>
            <person name="Sun S."/>
            <person name="Hou Z."/>
            <person name="He W."/>
            <person name="Dai G."/>
            <person name="Sun C."/>
            <person name="Schmutz J."/>
            <person name="Leebens-Mack J.H."/>
            <person name="Li F.W."/>
            <person name="Wang L."/>
        </authorList>
    </citation>
    <scope>NUCLEOTIDE SEQUENCE [LARGE SCALE GENOMIC DNA]</scope>
    <source>
        <strain evidence="2">cv. PW_Plant_1</strain>
    </source>
</reference>